<name>A0ABV2T6N7_9BACT</name>
<feature type="transmembrane region" description="Helical" evidence="1">
    <location>
        <begin position="84"/>
        <end position="104"/>
    </location>
</feature>
<comment type="caution">
    <text evidence="2">The sequence shown here is derived from an EMBL/GenBank/DDBJ whole genome shotgun (WGS) entry which is preliminary data.</text>
</comment>
<accession>A0ABV2T6N7</accession>
<keyword evidence="1" id="KW-0472">Membrane</keyword>
<gene>
    <name evidence="2" type="ORF">ABR189_15020</name>
</gene>
<feature type="transmembrane region" description="Helical" evidence="1">
    <location>
        <begin position="110"/>
        <end position="127"/>
    </location>
</feature>
<protein>
    <submittedName>
        <fullName evidence="2">Uncharacterized protein</fullName>
    </submittedName>
</protein>
<organism evidence="2 3">
    <name type="scientific">Chitinophaga defluvii</name>
    <dbReference type="NCBI Taxonomy" id="3163343"/>
    <lineage>
        <taxon>Bacteria</taxon>
        <taxon>Pseudomonadati</taxon>
        <taxon>Bacteroidota</taxon>
        <taxon>Chitinophagia</taxon>
        <taxon>Chitinophagales</taxon>
        <taxon>Chitinophagaceae</taxon>
        <taxon>Chitinophaga</taxon>
    </lineage>
</organism>
<keyword evidence="3" id="KW-1185">Reference proteome</keyword>
<dbReference type="Proteomes" id="UP001549749">
    <property type="component" value="Unassembled WGS sequence"/>
</dbReference>
<dbReference type="RefSeq" id="WP_354661336.1">
    <property type="nucleotide sequence ID" value="NZ_JBEXAC010000002.1"/>
</dbReference>
<reference evidence="2 3" key="1">
    <citation type="submission" date="2024-06" db="EMBL/GenBank/DDBJ databases">
        <title>Chitinophaga defluvii sp. nov., isolated from municipal sewage.</title>
        <authorList>
            <person name="Zhang L."/>
        </authorList>
    </citation>
    <scope>NUCLEOTIDE SEQUENCE [LARGE SCALE GENOMIC DNA]</scope>
    <source>
        <strain evidence="2 3">H8</strain>
    </source>
</reference>
<evidence type="ECO:0000313" key="3">
    <source>
        <dbReference type="Proteomes" id="UP001549749"/>
    </source>
</evidence>
<dbReference type="EMBL" id="JBEXAC010000002">
    <property type="protein sequence ID" value="MET6998694.1"/>
    <property type="molecule type" value="Genomic_DNA"/>
</dbReference>
<keyword evidence="1" id="KW-1133">Transmembrane helix</keyword>
<feature type="transmembrane region" description="Helical" evidence="1">
    <location>
        <begin position="48"/>
        <end position="72"/>
    </location>
</feature>
<keyword evidence="1" id="KW-0812">Transmembrane</keyword>
<evidence type="ECO:0000256" key="1">
    <source>
        <dbReference type="SAM" id="Phobius"/>
    </source>
</evidence>
<proteinExistence type="predicted"/>
<feature type="transmembrane region" description="Helical" evidence="1">
    <location>
        <begin position="7"/>
        <end position="28"/>
    </location>
</feature>
<evidence type="ECO:0000313" key="2">
    <source>
        <dbReference type="EMBL" id="MET6998694.1"/>
    </source>
</evidence>
<sequence length="132" mass="14936">MNTKQSRFAIVSLLVLNTAVLLFHIAIVTKIAPYNIAWGGSLKTDSEMYVFEAISILINLLFSFTLLIKGNFIRPLLSSKTVQVLLWIFFVIYALNTVGNLFAVTSFEKYFAILTFLFAFLIGLIIFKKKLS</sequence>